<dbReference type="OrthoDB" id="9806718at2"/>
<sequence>MWILYAAASAVFAGVTTIFLKKGVHTTNTNAALALRTIVIFVFSIIIVLITDSQNQIYTIKNKTWIFLILSGLSTGAGWYYYYKALQFGNVNKVSPLSKSSLVLTILLSFIFLNEEINAGKLFSIIVITIGTYFIIDYKKSKSKNADNNKWLIYAVLSLLFSALTPIFGKIGIDEIESNLGSAIRTFVVVIAAWLILFIKKDYKEFKNINKSEIKFIILSGITGGSSWLLYYKALQDGVTSAVAAIDKLSLLVAIILSYFIFDEKMNKKTVLGLILILAGTIGLAF</sequence>
<dbReference type="eggNOG" id="COG2510">
    <property type="taxonomic scope" value="Bacteria"/>
</dbReference>
<dbReference type="Gene3D" id="1.10.3730.20">
    <property type="match status" value="2"/>
</dbReference>
<accession>V2QDI4</accession>
<organism evidence="2 3">
    <name type="scientific">Mucispirillum schaedleri ASF457</name>
    <dbReference type="NCBI Taxonomy" id="1379858"/>
    <lineage>
        <taxon>Bacteria</taxon>
        <taxon>Pseudomonadati</taxon>
        <taxon>Deferribacterota</taxon>
        <taxon>Deferribacteres</taxon>
        <taxon>Deferribacterales</taxon>
        <taxon>Mucispirillaceae</taxon>
        <taxon>Mucispirillum</taxon>
    </lineage>
</organism>
<dbReference type="RefSeq" id="WP_023275620.1">
    <property type="nucleotide sequence ID" value="NZ_CP097562.1"/>
</dbReference>
<dbReference type="GO" id="GO:0016020">
    <property type="term" value="C:membrane"/>
    <property type="evidence" value="ECO:0007669"/>
    <property type="project" value="InterPro"/>
</dbReference>
<gene>
    <name evidence="2" type="ORF">N508_001335</name>
</gene>
<reference evidence="2" key="2">
    <citation type="submission" date="2022-05" db="EMBL/GenBank/DDBJ databases">
        <authorList>
            <person name="Proctor A.L."/>
            <person name="Phillips G.J."/>
            <person name="Wannemuehler M.J."/>
        </authorList>
    </citation>
    <scope>NUCLEOTIDE SEQUENCE</scope>
    <source>
        <strain evidence="2">ASF457</strain>
    </source>
</reference>
<keyword evidence="3" id="KW-1185">Reference proteome</keyword>
<dbReference type="AlphaFoldDB" id="V2QDI4"/>
<reference evidence="2" key="1">
    <citation type="journal article" date="2014" name="Genome Announc.">
        <title>Draft genome sequences of the altered schaedler flora, a defined bacterial community from gnotobiotic mice.</title>
        <authorList>
            <person name="Wannemuehler M.J."/>
            <person name="Overstreet A.M."/>
            <person name="Ward D.V."/>
            <person name="Phillips G.J."/>
        </authorList>
    </citation>
    <scope>NUCLEOTIDE SEQUENCE</scope>
    <source>
        <strain evidence="2">ASF457</strain>
    </source>
</reference>
<dbReference type="KEGG" id="msch:N508_001335"/>
<protein>
    <recommendedName>
        <fullName evidence="1">EamA domain-containing protein</fullName>
    </recommendedName>
</protein>
<dbReference type="Pfam" id="PF00892">
    <property type="entry name" value="EamA"/>
    <property type="match status" value="2"/>
</dbReference>
<dbReference type="EMBL" id="CP097562">
    <property type="protein sequence ID" value="USF24252.1"/>
    <property type="molecule type" value="Genomic_DNA"/>
</dbReference>
<dbReference type="InterPro" id="IPR037185">
    <property type="entry name" value="EmrE-like"/>
</dbReference>
<evidence type="ECO:0000259" key="1">
    <source>
        <dbReference type="Pfam" id="PF00892"/>
    </source>
</evidence>
<name>V2QDI4_9BACT</name>
<dbReference type="PANTHER" id="PTHR22911">
    <property type="entry name" value="ACYL-MALONYL CONDENSING ENZYME-RELATED"/>
    <property type="match status" value="1"/>
</dbReference>
<dbReference type="InterPro" id="IPR000620">
    <property type="entry name" value="EamA_dom"/>
</dbReference>
<evidence type="ECO:0000313" key="2">
    <source>
        <dbReference type="EMBL" id="USF24252.1"/>
    </source>
</evidence>
<proteinExistence type="predicted"/>
<dbReference type="Proteomes" id="UP000017429">
    <property type="component" value="Chromosome"/>
</dbReference>
<evidence type="ECO:0000313" key="3">
    <source>
        <dbReference type="Proteomes" id="UP000017429"/>
    </source>
</evidence>
<feature type="domain" description="EamA" evidence="1">
    <location>
        <begin position="1"/>
        <end position="136"/>
    </location>
</feature>
<reference evidence="2" key="3">
    <citation type="submission" date="2022-06" db="EMBL/GenBank/DDBJ databases">
        <title>Resources to Facilitate Use of the Altered Schaedler Flora (ASF) Mouse Model to Study Microbiome Function.</title>
        <authorList>
            <person name="Proctor A."/>
            <person name="Parvinroo S."/>
            <person name="Richie T."/>
            <person name="Jia X."/>
            <person name="Lee S.T.M."/>
            <person name="Karp P.D."/>
            <person name="Paley S."/>
            <person name="Kostic A.D."/>
            <person name="Pierre J.F."/>
            <person name="Wannemuehler M.J."/>
            <person name="Phillips G.J."/>
        </authorList>
    </citation>
    <scope>NUCLEOTIDE SEQUENCE</scope>
    <source>
        <strain evidence="2">ASF457</strain>
    </source>
</reference>
<dbReference type="PANTHER" id="PTHR22911:SF137">
    <property type="entry name" value="SOLUTE CARRIER FAMILY 35 MEMBER G2-RELATED"/>
    <property type="match status" value="1"/>
</dbReference>
<dbReference type="SUPFAM" id="SSF103481">
    <property type="entry name" value="Multidrug resistance efflux transporter EmrE"/>
    <property type="match status" value="2"/>
</dbReference>
<feature type="domain" description="EamA" evidence="1">
    <location>
        <begin position="150"/>
        <end position="284"/>
    </location>
</feature>